<sequence length="78" mass="9185">MKEGVQRQREGKEKIVRRREKRSDGGRQPEERDRGKVLRLPVTDGEMETSGRRCYILATVDLRLQRQTQRPLHTLLSV</sequence>
<accession>A0AA88PFJ2</accession>
<organism evidence="2 3">
    <name type="scientific">Cirrhinus molitorella</name>
    <name type="common">mud carp</name>
    <dbReference type="NCBI Taxonomy" id="172907"/>
    <lineage>
        <taxon>Eukaryota</taxon>
        <taxon>Metazoa</taxon>
        <taxon>Chordata</taxon>
        <taxon>Craniata</taxon>
        <taxon>Vertebrata</taxon>
        <taxon>Euteleostomi</taxon>
        <taxon>Actinopterygii</taxon>
        <taxon>Neopterygii</taxon>
        <taxon>Teleostei</taxon>
        <taxon>Ostariophysi</taxon>
        <taxon>Cypriniformes</taxon>
        <taxon>Cyprinidae</taxon>
        <taxon>Labeoninae</taxon>
        <taxon>Labeonini</taxon>
        <taxon>Cirrhinus</taxon>
    </lineage>
</organism>
<proteinExistence type="predicted"/>
<protein>
    <submittedName>
        <fullName evidence="2">Uncharacterized protein</fullName>
    </submittedName>
</protein>
<evidence type="ECO:0000313" key="3">
    <source>
        <dbReference type="Proteomes" id="UP001187343"/>
    </source>
</evidence>
<keyword evidence="3" id="KW-1185">Reference proteome</keyword>
<feature type="compositionally biased region" description="Basic and acidic residues" evidence="1">
    <location>
        <begin position="21"/>
        <end position="36"/>
    </location>
</feature>
<evidence type="ECO:0000313" key="2">
    <source>
        <dbReference type="EMBL" id="KAK2872468.1"/>
    </source>
</evidence>
<comment type="caution">
    <text evidence="2">The sequence shown here is derived from an EMBL/GenBank/DDBJ whole genome shotgun (WGS) entry which is preliminary data.</text>
</comment>
<dbReference type="EMBL" id="JAUYZG010000022">
    <property type="protein sequence ID" value="KAK2872468.1"/>
    <property type="molecule type" value="Genomic_DNA"/>
</dbReference>
<gene>
    <name evidence="2" type="ORF">Q8A67_022365</name>
</gene>
<dbReference type="AlphaFoldDB" id="A0AA88PFJ2"/>
<reference evidence="2" key="1">
    <citation type="submission" date="2023-08" db="EMBL/GenBank/DDBJ databases">
        <title>Chromosome-level Genome Assembly of mud carp (Cirrhinus molitorella).</title>
        <authorList>
            <person name="Liu H."/>
        </authorList>
    </citation>
    <scope>NUCLEOTIDE SEQUENCE</scope>
    <source>
        <strain evidence="2">Prfri</strain>
        <tissue evidence="2">Muscle</tissue>
    </source>
</reference>
<feature type="region of interest" description="Disordered" evidence="1">
    <location>
        <begin position="1"/>
        <end position="37"/>
    </location>
</feature>
<evidence type="ECO:0000256" key="1">
    <source>
        <dbReference type="SAM" id="MobiDB-lite"/>
    </source>
</evidence>
<dbReference type="Proteomes" id="UP001187343">
    <property type="component" value="Unassembled WGS sequence"/>
</dbReference>
<feature type="compositionally biased region" description="Basic and acidic residues" evidence="1">
    <location>
        <begin position="1"/>
        <end position="14"/>
    </location>
</feature>
<name>A0AA88PFJ2_9TELE</name>